<dbReference type="InterPro" id="IPR020084">
    <property type="entry name" value="NUDIX_hydrolase_CS"/>
</dbReference>
<evidence type="ECO:0000256" key="2">
    <source>
        <dbReference type="ARBA" id="ARBA00005582"/>
    </source>
</evidence>
<dbReference type="PROSITE" id="PS00893">
    <property type="entry name" value="NUDIX_BOX"/>
    <property type="match status" value="1"/>
</dbReference>
<dbReference type="KEGG" id="ebm:SG0102_00610"/>
<proteinExistence type="inferred from homology"/>
<evidence type="ECO:0000256" key="6">
    <source>
        <dbReference type="ARBA" id="ARBA00022763"/>
    </source>
</evidence>
<keyword evidence="8" id="KW-0460">Magnesium</keyword>
<dbReference type="Proteomes" id="UP000268059">
    <property type="component" value="Chromosome"/>
</dbReference>
<evidence type="ECO:0000259" key="13">
    <source>
        <dbReference type="PROSITE" id="PS51462"/>
    </source>
</evidence>
<dbReference type="CDD" id="cd03425">
    <property type="entry name" value="NUDIX_MutT_NudA_like"/>
    <property type="match status" value="1"/>
</dbReference>
<dbReference type="InterPro" id="IPR047127">
    <property type="entry name" value="MutT-like"/>
</dbReference>
<evidence type="ECO:0000256" key="8">
    <source>
        <dbReference type="ARBA" id="ARBA00022842"/>
    </source>
</evidence>
<keyword evidence="9" id="KW-0234">DNA repair</keyword>
<dbReference type="AlphaFoldDB" id="A0A3G9J1R5"/>
<dbReference type="GO" id="GO:0035539">
    <property type="term" value="F:8-oxo-7,8-dihydrodeoxyguanosine triphosphate pyrophosphatase activity"/>
    <property type="evidence" value="ECO:0007669"/>
    <property type="project" value="UniProtKB-EC"/>
</dbReference>
<dbReference type="PRINTS" id="PR00502">
    <property type="entry name" value="NUDIXFAMILY"/>
</dbReference>
<dbReference type="PROSITE" id="PS51462">
    <property type="entry name" value="NUDIX"/>
    <property type="match status" value="1"/>
</dbReference>
<dbReference type="GO" id="GO:0046872">
    <property type="term" value="F:metal ion binding"/>
    <property type="evidence" value="ECO:0007669"/>
    <property type="project" value="UniProtKB-KW"/>
</dbReference>
<gene>
    <name evidence="14" type="primary">mutT</name>
    <name evidence="14" type="ORF">SG0102_00610</name>
</gene>
<reference evidence="14 15" key="1">
    <citation type="submission" date="2018-11" db="EMBL/GenBank/DDBJ databases">
        <title>Novel Erysipelotrichaceae bacterium isolated from small intestine of a swine.</title>
        <authorList>
            <person name="Kim J.S."/>
            <person name="Choe H."/>
            <person name="Lee Y.R."/>
            <person name="Kim K.M."/>
            <person name="Park D.S."/>
        </authorList>
    </citation>
    <scope>NUCLEOTIDE SEQUENCE [LARGE SCALE GENOMIC DNA]</scope>
    <source>
        <strain evidence="14 15">SG0102</strain>
    </source>
</reference>
<feature type="domain" description="Nudix hydrolase" evidence="13">
    <location>
        <begin position="1"/>
        <end position="126"/>
    </location>
</feature>
<dbReference type="InParanoid" id="A0A3G9J1R5"/>
<dbReference type="PANTHER" id="PTHR47707:SF1">
    <property type="entry name" value="NUDIX HYDROLASE FAMILY PROTEIN"/>
    <property type="match status" value="1"/>
</dbReference>
<evidence type="ECO:0000256" key="3">
    <source>
        <dbReference type="ARBA" id="ARBA00022457"/>
    </source>
</evidence>
<dbReference type="InterPro" id="IPR000086">
    <property type="entry name" value="NUDIX_hydrolase_dom"/>
</dbReference>
<keyword evidence="7 12" id="KW-0378">Hydrolase</keyword>
<dbReference type="InterPro" id="IPR015797">
    <property type="entry name" value="NUDIX_hydrolase-like_dom_sf"/>
</dbReference>
<dbReference type="Pfam" id="PF00293">
    <property type="entry name" value="NUDIX"/>
    <property type="match status" value="1"/>
</dbReference>
<dbReference type="GO" id="GO:0044715">
    <property type="term" value="F:8-oxo-dGDP phosphatase activity"/>
    <property type="evidence" value="ECO:0007669"/>
    <property type="project" value="TreeGrafter"/>
</dbReference>
<dbReference type="SUPFAM" id="SSF55811">
    <property type="entry name" value="Nudix"/>
    <property type="match status" value="1"/>
</dbReference>
<protein>
    <recommendedName>
        <fullName evidence="11">8-oxo-dGTP diphosphatase</fullName>
        <ecNumber evidence="11">3.6.1.55</ecNumber>
    </recommendedName>
</protein>
<evidence type="ECO:0000256" key="7">
    <source>
        <dbReference type="ARBA" id="ARBA00022801"/>
    </source>
</evidence>
<evidence type="ECO:0000256" key="4">
    <source>
        <dbReference type="ARBA" id="ARBA00022705"/>
    </source>
</evidence>
<dbReference type="RefSeq" id="WP_125118104.1">
    <property type="nucleotide sequence ID" value="NZ_AP019309.1"/>
</dbReference>
<dbReference type="PANTHER" id="PTHR47707">
    <property type="entry name" value="8-OXO-DGTP DIPHOSPHATASE"/>
    <property type="match status" value="1"/>
</dbReference>
<accession>A0A3G9J1R5</accession>
<dbReference type="OrthoDB" id="9810648at2"/>
<evidence type="ECO:0000256" key="12">
    <source>
        <dbReference type="RuleBase" id="RU003476"/>
    </source>
</evidence>
<keyword evidence="4" id="KW-0235">DNA replication</keyword>
<dbReference type="InterPro" id="IPR020476">
    <property type="entry name" value="Nudix_hydrolase"/>
</dbReference>
<dbReference type="GO" id="GO:0006260">
    <property type="term" value="P:DNA replication"/>
    <property type="evidence" value="ECO:0007669"/>
    <property type="project" value="UniProtKB-KW"/>
</dbReference>
<evidence type="ECO:0000256" key="10">
    <source>
        <dbReference type="ARBA" id="ARBA00035861"/>
    </source>
</evidence>
<comment type="cofactor">
    <cofactor evidence="1">
        <name>Mg(2+)</name>
        <dbReference type="ChEBI" id="CHEBI:18420"/>
    </cofactor>
</comment>
<evidence type="ECO:0000256" key="9">
    <source>
        <dbReference type="ARBA" id="ARBA00023204"/>
    </source>
</evidence>
<dbReference type="EC" id="3.6.1.55" evidence="11"/>
<sequence>MKVIKVVAAIIHEDHKILIAKRNYGEFDGLFEFPGGKVEPGETGEEAIVREIQEEMHVDIAVERFYTNVQYDYPTFHLDMDCYLCHLEDHHLKLDAHSEVKWIDHDDPSIKWCPADTFVINTLIERGF</sequence>
<comment type="similarity">
    <text evidence="2 12">Belongs to the Nudix hydrolase family.</text>
</comment>
<dbReference type="GO" id="GO:0044716">
    <property type="term" value="F:8-oxo-GDP phosphatase activity"/>
    <property type="evidence" value="ECO:0007669"/>
    <property type="project" value="TreeGrafter"/>
</dbReference>
<keyword evidence="5" id="KW-0479">Metal-binding</keyword>
<evidence type="ECO:0000256" key="5">
    <source>
        <dbReference type="ARBA" id="ARBA00022723"/>
    </source>
</evidence>
<organism evidence="14 15">
    <name type="scientific">Intestinibaculum porci</name>
    <dbReference type="NCBI Taxonomy" id="2487118"/>
    <lineage>
        <taxon>Bacteria</taxon>
        <taxon>Bacillati</taxon>
        <taxon>Bacillota</taxon>
        <taxon>Erysipelotrichia</taxon>
        <taxon>Erysipelotrichales</taxon>
        <taxon>Erysipelotrichaceae</taxon>
        <taxon>Intestinibaculum</taxon>
    </lineage>
</organism>
<keyword evidence="6" id="KW-0227">DNA damage</keyword>
<dbReference type="EMBL" id="AP019309">
    <property type="protein sequence ID" value="BBH25127.1"/>
    <property type="molecule type" value="Genomic_DNA"/>
</dbReference>
<evidence type="ECO:0000313" key="15">
    <source>
        <dbReference type="Proteomes" id="UP000268059"/>
    </source>
</evidence>
<comment type="catalytic activity">
    <reaction evidence="10">
        <text>8-oxo-dGTP + H2O = 8-oxo-dGMP + diphosphate + H(+)</text>
        <dbReference type="Rhea" id="RHEA:31575"/>
        <dbReference type="ChEBI" id="CHEBI:15377"/>
        <dbReference type="ChEBI" id="CHEBI:15378"/>
        <dbReference type="ChEBI" id="CHEBI:33019"/>
        <dbReference type="ChEBI" id="CHEBI:63224"/>
        <dbReference type="ChEBI" id="CHEBI:77896"/>
        <dbReference type="EC" id="3.6.1.55"/>
    </reaction>
</comment>
<keyword evidence="15" id="KW-1185">Reference proteome</keyword>
<dbReference type="Gene3D" id="3.90.79.10">
    <property type="entry name" value="Nucleoside Triphosphate Pyrophosphohydrolase"/>
    <property type="match status" value="1"/>
</dbReference>
<keyword evidence="3" id="KW-0515">Mutator protein</keyword>
<evidence type="ECO:0000256" key="11">
    <source>
        <dbReference type="ARBA" id="ARBA00038905"/>
    </source>
</evidence>
<dbReference type="GO" id="GO:0006281">
    <property type="term" value="P:DNA repair"/>
    <property type="evidence" value="ECO:0007669"/>
    <property type="project" value="UniProtKB-KW"/>
</dbReference>
<evidence type="ECO:0000256" key="1">
    <source>
        <dbReference type="ARBA" id="ARBA00001946"/>
    </source>
</evidence>
<dbReference type="GO" id="GO:0008413">
    <property type="term" value="F:8-oxo-7,8-dihydroguanosine triphosphate pyrophosphatase activity"/>
    <property type="evidence" value="ECO:0007669"/>
    <property type="project" value="TreeGrafter"/>
</dbReference>
<name>A0A3G9J1R5_9FIRM</name>
<evidence type="ECO:0000313" key="14">
    <source>
        <dbReference type="EMBL" id="BBH25127.1"/>
    </source>
</evidence>